<proteinExistence type="predicted"/>
<feature type="transmembrane region" description="Helical" evidence="1">
    <location>
        <begin position="187"/>
        <end position="205"/>
    </location>
</feature>
<evidence type="ECO:0000313" key="3">
    <source>
        <dbReference type="Proteomes" id="UP000582643"/>
    </source>
</evidence>
<feature type="transmembrane region" description="Helical" evidence="1">
    <location>
        <begin position="97"/>
        <end position="114"/>
    </location>
</feature>
<keyword evidence="1" id="KW-0812">Transmembrane</keyword>
<feature type="transmembrane region" description="Helical" evidence="1">
    <location>
        <begin position="6"/>
        <end position="25"/>
    </location>
</feature>
<keyword evidence="3" id="KW-1185">Reference proteome</keyword>
<name>A0A7W7XB62_9ACTN</name>
<sequence>MKELLLMLADLWMIFAGFFYGWKLIRRYDNYLLGLEWFIIATSGSNFLVWSLLGGDMGSPMYAIAYFFDAFSRSVGVSLILVMGLMRVTHRYKPTKAVDVGVFALGIVAGLYLRQFHGHGLHVVPATFYVVVNALSTLFLAYFSWRLWKIRARGLAVAAALTTAAAAAIAVTYDFFPIPGDDEYGTIFYILALSTWGTQGFVYFLSYRALHDHNAATGAEPAPDERSVARA</sequence>
<protein>
    <submittedName>
        <fullName evidence="2">Drug/metabolite transporter (DMT)-like permease</fullName>
    </submittedName>
</protein>
<keyword evidence="1" id="KW-0472">Membrane</keyword>
<feature type="transmembrane region" description="Helical" evidence="1">
    <location>
        <begin position="126"/>
        <end position="143"/>
    </location>
</feature>
<feature type="transmembrane region" description="Helical" evidence="1">
    <location>
        <begin position="32"/>
        <end position="52"/>
    </location>
</feature>
<gene>
    <name evidence="2" type="ORF">GGE06_002587</name>
</gene>
<feature type="transmembrane region" description="Helical" evidence="1">
    <location>
        <begin position="64"/>
        <end position="85"/>
    </location>
</feature>
<dbReference type="AlphaFoldDB" id="A0A7W7XB62"/>
<dbReference type="RefSeq" id="WP_184930874.1">
    <property type="nucleotide sequence ID" value="NZ_JACHJY010000003.1"/>
</dbReference>
<dbReference type="Proteomes" id="UP000582643">
    <property type="component" value="Unassembled WGS sequence"/>
</dbReference>
<evidence type="ECO:0000256" key="1">
    <source>
        <dbReference type="SAM" id="Phobius"/>
    </source>
</evidence>
<organism evidence="2 3">
    <name type="scientific">Streptomyces nymphaeiformis</name>
    <dbReference type="NCBI Taxonomy" id="2663842"/>
    <lineage>
        <taxon>Bacteria</taxon>
        <taxon>Bacillati</taxon>
        <taxon>Actinomycetota</taxon>
        <taxon>Actinomycetes</taxon>
        <taxon>Kitasatosporales</taxon>
        <taxon>Streptomycetaceae</taxon>
        <taxon>Streptomyces</taxon>
    </lineage>
</organism>
<reference evidence="2 3" key="1">
    <citation type="submission" date="2020-08" db="EMBL/GenBank/DDBJ databases">
        <title>Genomic Encyclopedia of Type Strains, Phase III (KMG-III): the genomes of soil and plant-associated and newly described type strains.</title>
        <authorList>
            <person name="Whitman W."/>
        </authorList>
    </citation>
    <scope>NUCLEOTIDE SEQUENCE [LARGE SCALE GENOMIC DNA]</scope>
    <source>
        <strain evidence="2 3">SFB5A</strain>
    </source>
</reference>
<evidence type="ECO:0000313" key="2">
    <source>
        <dbReference type="EMBL" id="MBB4981677.1"/>
    </source>
</evidence>
<accession>A0A7W7XB62</accession>
<comment type="caution">
    <text evidence="2">The sequence shown here is derived from an EMBL/GenBank/DDBJ whole genome shotgun (WGS) entry which is preliminary data.</text>
</comment>
<dbReference type="EMBL" id="JACHJY010000003">
    <property type="protein sequence ID" value="MBB4981677.1"/>
    <property type="molecule type" value="Genomic_DNA"/>
</dbReference>
<feature type="transmembrane region" description="Helical" evidence="1">
    <location>
        <begin position="155"/>
        <end position="175"/>
    </location>
</feature>
<keyword evidence="1" id="KW-1133">Transmembrane helix</keyword>